<gene>
    <name evidence="2" type="ORF">IFM89_007271</name>
</gene>
<dbReference type="Proteomes" id="UP000631114">
    <property type="component" value="Unassembled WGS sequence"/>
</dbReference>
<keyword evidence="3" id="KW-1185">Reference proteome</keyword>
<feature type="chain" id="PRO_5032971438" evidence="1">
    <location>
        <begin position="19"/>
        <end position="186"/>
    </location>
</feature>
<dbReference type="EMBL" id="JADFTS010000002">
    <property type="protein sequence ID" value="KAF9619523.1"/>
    <property type="molecule type" value="Genomic_DNA"/>
</dbReference>
<name>A0A835M4P4_9MAGN</name>
<dbReference type="OrthoDB" id="641149at2759"/>
<proteinExistence type="predicted"/>
<evidence type="ECO:0000313" key="2">
    <source>
        <dbReference type="EMBL" id="KAF9619523.1"/>
    </source>
</evidence>
<feature type="signal peptide" evidence="1">
    <location>
        <begin position="1"/>
        <end position="18"/>
    </location>
</feature>
<organism evidence="2 3">
    <name type="scientific">Coptis chinensis</name>
    <dbReference type="NCBI Taxonomy" id="261450"/>
    <lineage>
        <taxon>Eukaryota</taxon>
        <taxon>Viridiplantae</taxon>
        <taxon>Streptophyta</taxon>
        <taxon>Embryophyta</taxon>
        <taxon>Tracheophyta</taxon>
        <taxon>Spermatophyta</taxon>
        <taxon>Magnoliopsida</taxon>
        <taxon>Ranunculales</taxon>
        <taxon>Ranunculaceae</taxon>
        <taxon>Coptidoideae</taxon>
        <taxon>Coptis</taxon>
    </lineage>
</organism>
<reference evidence="2 3" key="1">
    <citation type="submission" date="2020-10" db="EMBL/GenBank/DDBJ databases">
        <title>The Coptis chinensis genome and diversification of protoberbering-type alkaloids.</title>
        <authorList>
            <person name="Wang B."/>
            <person name="Shu S."/>
            <person name="Song C."/>
            <person name="Liu Y."/>
        </authorList>
    </citation>
    <scope>NUCLEOTIDE SEQUENCE [LARGE SCALE GENOMIC DNA]</scope>
    <source>
        <strain evidence="2">HL-2020</strain>
        <tissue evidence="2">Leaf</tissue>
    </source>
</reference>
<sequence length="186" mass="21336">MVGVCVWSLLLHVIVVGAYKTLPDSSYIQERKKLFDAEERLGRKLDMEGSSNRNLEQISTIFRFVYKVKPESVDSLARKRRAAPDEPEEIEMILVYPENHTMGFSGAERYKSLALHIRTCFLVASLGCLFSGIGGADLPLQQLGIPLKCKRFRSWWEQTNKSSDLVEHDVQQLSADKLENYDPWWI</sequence>
<protein>
    <submittedName>
        <fullName evidence="2">Uncharacterized protein</fullName>
    </submittedName>
</protein>
<keyword evidence="1" id="KW-0732">Signal</keyword>
<dbReference type="AlphaFoldDB" id="A0A835M4P4"/>
<evidence type="ECO:0000313" key="3">
    <source>
        <dbReference type="Proteomes" id="UP000631114"/>
    </source>
</evidence>
<comment type="caution">
    <text evidence="2">The sequence shown here is derived from an EMBL/GenBank/DDBJ whole genome shotgun (WGS) entry which is preliminary data.</text>
</comment>
<evidence type="ECO:0000256" key="1">
    <source>
        <dbReference type="SAM" id="SignalP"/>
    </source>
</evidence>
<accession>A0A835M4P4</accession>